<dbReference type="InterPro" id="IPR050324">
    <property type="entry name" value="CDP-alcohol_PTase-I"/>
</dbReference>
<dbReference type="RefSeq" id="XP_039136077.1">
    <property type="nucleotide sequence ID" value="XM_039280143.1"/>
</dbReference>
<dbReference type="NCBIfam" id="TIGR01460">
    <property type="entry name" value="HAD-SF-IIA"/>
    <property type="match status" value="1"/>
</dbReference>
<dbReference type="GeneID" id="120273509"/>
<proteinExistence type="predicted"/>
<protein>
    <submittedName>
        <fullName evidence="2">Uncharacterized protein YKR070W</fullName>
    </submittedName>
</protein>
<dbReference type="GO" id="GO:0046474">
    <property type="term" value="P:glycerophospholipid biosynthetic process"/>
    <property type="evidence" value="ECO:0007669"/>
    <property type="project" value="TreeGrafter"/>
</dbReference>
<dbReference type="InterPro" id="IPR006353">
    <property type="entry name" value="HAD-SF_hydro_IIA_CECR5"/>
</dbReference>
<dbReference type="InterPro" id="IPR023214">
    <property type="entry name" value="HAD_sf"/>
</dbReference>
<dbReference type="AlphaFoldDB" id="A0AB40CBE6"/>
<keyword evidence="1" id="KW-1185">Reference proteome</keyword>
<dbReference type="Pfam" id="PF13242">
    <property type="entry name" value="Hydrolase_like"/>
    <property type="match status" value="1"/>
</dbReference>
<accession>A0AB40CBE6</accession>
<evidence type="ECO:0000313" key="2">
    <source>
        <dbReference type="RefSeq" id="XP_039136077.1"/>
    </source>
</evidence>
<reference evidence="2" key="1">
    <citation type="submission" date="2025-08" db="UniProtKB">
        <authorList>
            <consortium name="RefSeq"/>
        </authorList>
    </citation>
    <scope>IDENTIFICATION</scope>
</reference>
<dbReference type="InterPro" id="IPR036412">
    <property type="entry name" value="HAD-like_sf"/>
</dbReference>
<evidence type="ECO:0000313" key="1">
    <source>
        <dbReference type="Proteomes" id="UP001515500"/>
    </source>
</evidence>
<sequence>MRFRSVFRASKVGIQRHSQLQRLQRSHSQHQSQSARPSFGIAFDIDGVILRGHDPIGGSPQALRRLYNDDGTLKIPYLFLTNGGGVPESARAVELSGLLGVKILAQQILQGHSPFRRLVQRFENDLIVAAGKGEPAQVMSEYGFKKVLSIDEYASYFDDIDPLSSYKAWKVEQAYRIDEDSKKSQPRYDVHSEIVKGVFVVSDPVDWGRDIQVLCDILGFGGLPVKGRGHQQPPLFFASDDLEYQAKFPSERLGMGAFRIALESVFNRTHDDPLEYTSFGKPNPFVFENAEATLKQFLLNIHHNQLTTNEAQAHSFSKIYMIGDNPSVDIKGAREAGHPWFSVLTKTGVFKGGEDNHPDHPADLVVDTVEEAVDYILRREC</sequence>
<dbReference type="PANTHER" id="PTHR14269">
    <property type="entry name" value="CDP-DIACYLGLYCEROL--GLYCEROL-3-PHOSPHATE 3-PHOSPHATIDYLTRANSFERASE-RELATED"/>
    <property type="match status" value="1"/>
</dbReference>
<dbReference type="FunFam" id="3.40.50.1000:FF:000137">
    <property type="entry name" value="Hydrolase family protein / HAD-superfamily protein"/>
    <property type="match status" value="1"/>
</dbReference>
<dbReference type="SUPFAM" id="SSF56784">
    <property type="entry name" value="HAD-like"/>
    <property type="match status" value="1"/>
</dbReference>
<dbReference type="Gene3D" id="3.40.50.1000">
    <property type="entry name" value="HAD superfamily/HAD-like"/>
    <property type="match status" value="2"/>
</dbReference>
<dbReference type="InterPro" id="IPR006357">
    <property type="entry name" value="HAD-SF_hydro_IIA"/>
</dbReference>
<dbReference type="Pfam" id="PF13344">
    <property type="entry name" value="Hydrolase_6"/>
    <property type="match status" value="1"/>
</dbReference>
<name>A0AB40CBE6_DIOCR</name>
<dbReference type="NCBIfam" id="TIGR01456">
    <property type="entry name" value="CECR5"/>
    <property type="match status" value="1"/>
</dbReference>
<gene>
    <name evidence="2" type="primary">LOC120273509</name>
</gene>
<dbReference type="GO" id="GO:0005739">
    <property type="term" value="C:mitochondrion"/>
    <property type="evidence" value="ECO:0007669"/>
    <property type="project" value="TreeGrafter"/>
</dbReference>
<organism evidence="1 2">
    <name type="scientific">Dioscorea cayennensis subsp. rotundata</name>
    <name type="common">White Guinea yam</name>
    <name type="synonym">Dioscorea rotundata</name>
    <dbReference type="NCBI Taxonomy" id="55577"/>
    <lineage>
        <taxon>Eukaryota</taxon>
        <taxon>Viridiplantae</taxon>
        <taxon>Streptophyta</taxon>
        <taxon>Embryophyta</taxon>
        <taxon>Tracheophyta</taxon>
        <taxon>Spermatophyta</taxon>
        <taxon>Magnoliopsida</taxon>
        <taxon>Liliopsida</taxon>
        <taxon>Dioscoreales</taxon>
        <taxon>Dioscoreaceae</taxon>
        <taxon>Dioscorea</taxon>
    </lineage>
</organism>
<dbReference type="Proteomes" id="UP001515500">
    <property type="component" value="Chromosome 12"/>
</dbReference>
<dbReference type="PANTHER" id="PTHR14269:SF4">
    <property type="entry name" value="CAT EYE SYNDROME CRITICAL REGION PROTEIN 5"/>
    <property type="match status" value="1"/>
</dbReference>